<evidence type="ECO:0000313" key="9">
    <source>
        <dbReference type="Proteomes" id="UP000199629"/>
    </source>
</evidence>
<name>A0A1C4XHG1_9ACTN</name>
<dbReference type="EMBL" id="FMCS01000006">
    <property type="protein sequence ID" value="SCF07837.1"/>
    <property type="molecule type" value="Genomic_DNA"/>
</dbReference>
<dbReference type="InterPro" id="IPR002470">
    <property type="entry name" value="Peptidase_S9A"/>
</dbReference>
<organism evidence="8 9">
    <name type="scientific">Micromonospora chaiyaphumensis</name>
    <dbReference type="NCBI Taxonomy" id="307119"/>
    <lineage>
        <taxon>Bacteria</taxon>
        <taxon>Bacillati</taxon>
        <taxon>Actinomycetota</taxon>
        <taxon>Actinomycetes</taxon>
        <taxon>Micromonosporales</taxon>
        <taxon>Micromonosporaceae</taxon>
        <taxon>Micromonospora</taxon>
    </lineage>
</organism>
<feature type="domain" description="Peptidase S9 prolyl oligopeptidase catalytic" evidence="6">
    <location>
        <begin position="527"/>
        <end position="742"/>
    </location>
</feature>
<accession>A0A1C4XHG1</accession>
<comment type="similarity">
    <text evidence="1">Belongs to the peptidase S9A family.</text>
</comment>
<evidence type="ECO:0000259" key="6">
    <source>
        <dbReference type="Pfam" id="PF00326"/>
    </source>
</evidence>
<dbReference type="PRINTS" id="PR00862">
    <property type="entry name" value="PROLIGOPTASE"/>
</dbReference>
<dbReference type="SUPFAM" id="SSF53474">
    <property type="entry name" value="alpha/beta-Hydrolases"/>
    <property type="match status" value="1"/>
</dbReference>
<evidence type="ECO:0000256" key="3">
    <source>
        <dbReference type="ARBA" id="ARBA00022801"/>
    </source>
</evidence>
<sequence length="744" mass="82125">MFESPAASRRISAARGPVGGPPAGNVTPVTTETFDNSRSARRSPRRDLEPSPAPVAKRVPADRTHHGDTVVDEYAWLAAKDDPETIAYLTAENAYTEARTAHLAGLRAELFEETRRRTQETDLSVPTRKDGYWYYTRTVEGQQYGVHCRRAVRDGETTPPVSADGAPLDGEEVLLDGNTLAEGHDFFSLGAFDVSPDGRWLAYSTDFSGDERFTLRIKDLQTGEALPDEVPDTFYGTAWSSDASTLFYVTVDDAWRPNRVWRHTVGTPSSADVVVHQEDDERFWVGVELTRSERFVVIDIHSKITSEVRVIPAANPTGEPAIIAPRRQGVEYAVEHHGHRFLILHNDGAEDFALAYTSADAPGDWTPLIPHTPGTRLESVDAFENHLVVSLRSNGLTGLRVLPVGGGDSFDIDFPEPIYSVGLDANPEYRTSEVRLRYTSLVTPDSVYDYDLVTRQMVLRRRKPVRPGPDGREYDPADYEQHRDWALADDGTRVPISLVCRTGTPRDGSAPAVIYGYGSYEASMDPWFSIARLSLLDRGVIFAVAHIRGGGELGRRWYDEGKLLAKKNTFTDFVACARHLVKAGWTASDRLVARGASAGGLLMGAVANLAPDAFAGIVAQVPFVDALTSILDPSLPLTVTEWEEWGNPLDDPEVYAYMKSYTPYENVAAVDYPAILAVTSLNDTRVLYHEPAKWIARLRAVAPQGDYLLKTEMGAGHGGPSGRYDAWREEAFVNAWTLDRLGRA</sequence>
<evidence type="ECO:0000259" key="7">
    <source>
        <dbReference type="Pfam" id="PF02897"/>
    </source>
</evidence>
<proteinExistence type="inferred from homology"/>
<keyword evidence="9" id="KW-1185">Reference proteome</keyword>
<dbReference type="Pfam" id="PF02897">
    <property type="entry name" value="Peptidase_S9_N"/>
    <property type="match status" value="1"/>
</dbReference>
<dbReference type="Gene3D" id="3.40.50.1820">
    <property type="entry name" value="alpha/beta hydrolase"/>
    <property type="match status" value="1"/>
</dbReference>
<dbReference type="Gene3D" id="2.130.10.120">
    <property type="entry name" value="Prolyl oligopeptidase, N-terminal domain"/>
    <property type="match status" value="1"/>
</dbReference>
<evidence type="ECO:0000313" key="8">
    <source>
        <dbReference type="EMBL" id="SCF07837.1"/>
    </source>
</evidence>
<dbReference type="InterPro" id="IPR029058">
    <property type="entry name" value="AB_hydrolase_fold"/>
</dbReference>
<feature type="region of interest" description="Disordered" evidence="5">
    <location>
        <begin position="1"/>
        <end position="66"/>
    </location>
</feature>
<feature type="compositionally biased region" description="Low complexity" evidence="5">
    <location>
        <begin position="1"/>
        <end position="16"/>
    </location>
</feature>
<evidence type="ECO:0000256" key="5">
    <source>
        <dbReference type="SAM" id="MobiDB-lite"/>
    </source>
</evidence>
<protein>
    <submittedName>
        <fullName evidence="8">Oligopeptidase B. Serine peptidase. MEROPS family S09A</fullName>
    </submittedName>
</protein>
<dbReference type="InterPro" id="IPR001375">
    <property type="entry name" value="Peptidase_S9_cat"/>
</dbReference>
<dbReference type="SUPFAM" id="SSF50993">
    <property type="entry name" value="Peptidase/esterase 'gauge' domain"/>
    <property type="match status" value="1"/>
</dbReference>
<dbReference type="GO" id="GO:0004252">
    <property type="term" value="F:serine-type endopeptidase activity"/>
    <property type="evidence" value="ECO:0007669"/>
    <property type="project" value="InterPro"/>
</dbReference>
<dbReference type="AlphaFoldDB" id="A0A1C4XHG1"/>
<feature type="domain" description="Peptidase S9A N-terminal" evidence="7">
    <location>
        <begin position="54"/>
        <end position="458"/>
    </location>
</feature>
<dbReference type="InterPro" id="IPR023302">
    <property type="entry name" value="Pept_S9A_N"/>
</dbReference>
<evidence type="ECO:0000256" key="4">
    <source>
        <dbReference type="ARBA" id="ARBA00022825"/>
    </source>
</evidence>
<keyword evidence="3" id="KW-0378">Hydrolase</keyword>
<evidence type="ECO:0000256" key="1">
    <source>
        <dbReference type="ARBA" id="ARBA00005228"/>
    </source>
</evidence>
<dbReference type="PANTHER" id="PTHR11757">
    <property type="entry name" value="PROTEASE FAMILY S9A OLIGOPEPTIDASE"/>
    <property type="match status" value="1"/>
</dbReference>
<reference evidence="9" key="1">
    <citation type="submission" date="2016-06" db="EMBL/GenBank/DDBJ databases">
        <authorList>
            <person name="Varghese N."/>
            <person name="Submissions Spin"/>
        </authorList>
    </citation>
    <scope>NUCLEOTIDE SEQUENCE [LARGE SCALE GENOMIC DNA]</scope>
    <source>
        <strain evidence="9">DSM 45246</strain>
    </source>
</reference>
<dbReference type="InterPro" id="IPR051543">
    <property type="entry name" value="Serine_Peptidase_S9A"/>
</dbReference>
<dbReference type="GO" id="GO:0006508">
    <property type="term" value="P:proteolysis"/>
    <property type="evidence" value="ECO:0007669"/>
    <property type="project" value="UniProtKB-KW"/>
</dbReference>
<dbReference type="Pfam" id="PF00326">
    <property type="entry name" value="Peptidase_S9"/>
    <property type="match status" value="1"/>
</dbReference>
<dbReference type="Proteomes" id="UP000199629">
    <property type="component" value="Unassembled WGS sequence"/>
</dbReference>
<gene>
    <name evidence="8" type="ORF">GA0070214_1063</name>
</gene>
<evidence type="ECO:0000256" key="2">
    <source>
        <dbReference type="ARBA" id="ARBA00022670"/>
    </source>
</evidence>
<keyword evidence="2" id="KW-0645">Protease</keyword>
<keyword evidence="4" id="KW-0720">Serine protease</keyword>
<dbReference type="PANTHER" id="PTHR11757:SF19">
    <property type="entry name" value="PROLYL ENDOPEPTIDASE-LIKE"/>
    <property type="match status" value="1"/>
</dbReference>